<comment type="caution">
    <text evidence="4">The sequence shown here is derived from an EMBL/GenBank/DDBJ whole genome shotgun (WGS) entry which is preliminary data.</text>
</comment>
<dbReference type="Proteomes" id="UP000264313">
    <property type="component" value="Unassembled WGS sequence"/>
</dbReference>
<protein>
    <submittedName>
        <fullName evidence="4">Efflux RND transporter periplasmic adaptor subunit</fullName>
    </submittedName>
</protein>
<evidence type="ECO:0000256" key="2">
    <source>
        <dbReference type="ARBA" id="ARBA00022448"/>
    </source>
</evidence>
<evidence type="ECO:0000256" key="1">
    <source>
        <dbReference type="ARBA" id="ARBA00009477"/>
    </source>
</evidence>
<keyword evidence="2" id="KW-0813">Transport</keyword>
<gene>
    <name evidence="4" type="ORF">DCW48_02255</name>
</gene>
<proteinExistence type="inferred from homology"/>
<accession>A0A351R8Z8</accession>
<dbReference type="GO" id="GO:0022857">
    <property type="term" value="F:transmembrane transporter activity"/>
    <property type="evidence" value="ECO:0007669"/>
    <property type="project" value="InterPro"/>
</dbReference>
<sequence>MNYFLSLISMFVIFIGNVNAADVLMSLAQQKSLGVVVAPVGKNNLLSSRRFPAEIVIPVGQERIVSAPQSGLLDQMHVAAGQTVKKGQVIAHLISPDLLGLQRDYLQALTQKRLATKALARDTELLKDGIIAQRRYLETESAHDEASANLAQRKQALKLAGMSDGAISKLSPSAGMMSGLSLVAPISGQVLEQMVTTGQRVDMAMPIYRIAKMSPLWLEIHAPLEGLPFVKEGMQVQVPKLQASGHLIAVIRSVNKADQTLHLRAEITKGAEKLSPGQFVEAEINLGGQSQYFSVPKSALARQGASALVFAQTQAGFKPIKVTIISEQGDDAVVDAPFVGTEKIAVSGIAAIKGTWLGLGGE</sequence>
<dbReference type="PANTHER" id="PTHR30097">
    <property type="entry name" value="CATION EFFLUX SYSTEM PROTEIN CUSB"/>
    <property type="match status" value="1"/>
</dbReference>
<evidence type="ECO:0000259" key="3">
    <source>
        <dbReference type="Pfam" id="PF25973"/>
    </source>
</evidence>
<dbReference type="Gene3D" id="2.40.50.100">
    <property type="match status" value="1"/>
</dbReference>
<dbReference type="PANTHER" id="PTHR30097:SF4">
    <property type="entry name" value="SLR6042 PROTEIN"/>
    <property type="match status" value="1"/>
</dbReference>
<dbReference type="Gene3D" id="2.40.30.170">
    <property type="match status" value="1"/>
</dbReference>
<comment type="similarity">
    <text evidence="1">Belongs to the membrane fusion protein (MFP) (TC 8.A.1) family.</text>
</comment>
<name>A0A351R8Z8_9PROT</name>
<dbReference type="AlphaFoldDB" id="A0A351R8Z8"/>
<dbReference type="InterPro" id="IPR058647">
    <property type="entry name" value="BSH_CzcB-like"/>
</dbReference>
<dbReference type="InterPro" id="IPR051909">
    <property type="entry name" value="MFP_Cation_Efflux"/>
</dbReference>
<dbReference type="STRING" id="1132855.GCA_000384255_00891"/>
<dbReference type="SUPFAM" id="SSF111369">
    <property type="entry name" value="HlyD-like secretion proteins"/>
    <property type="match status" value="1"/>
</dbReference>
<organism evidence="4 5">
    <name type="scientific">Methylotenera mobilis</name>
    <dbReference type="NCBI Taxonomy" id="359408"/>
    <lineage>
        <taxon>Bacteria</taxon>
        <taxon>Pseudomonadati</taxon>
        <taxon>Pseudomonadota</taxon>
        <taxon>Betaproteobacteria</taxon>
        <taxon>Nitrosomonadales</taxon>
        <taxon>Methylophilaceae</taxon>
        <taxon>Methylotenera</taxon>
    </lineage>
</organism>
<dbReference type="InterPro" id="IPR006143">
    <property type="entry name" value="RND_pump_MFP"/>
</dbReference>
<dbReference type="EMBL" id="DNAA01000054">
    <property type="protein sequence ID" value="HBA08519.1"/>
    <property type="molecule type" value="Genomic_DNA"/>
</dbReference>
<evidence type="ECO:0000313" key="4">
    <source>
        <dbReference type="EMBL" id="HBA08519.1"/>
    </source>
</evidence>
<dbReference type="Pfam" id="PF25973">
    <property type="entry name" value="BSH_CzcB"/>
    <property type="match status" value="1"/>
</dbReference>
<dbReference type="Gene3D" id="2.40.420.20">
    <property type="match status" value="1"/>
</dbReference>
<feature type="domain" description="CzcB-like barrel-sandwich hybrid" evidence="3">
    <location>
        <begin position="64"/>
        <end position="211"/>
    </location>
</feature>
<dbReference type="Gene3D" id="1.10.287.470">
    <property type="entry name" value="Helix hairpin bin"/>
    <property type="match status" value="1"/>
</dbReference>
<dbReference type="GO" id="GO:0016020">
    <property type="term" value="C:membrane"/>
    <property type="evidence" value="ECO:0007669"/>
    <property type="project" value="InterPro"/>
</dbReference>
<reference evidence="4 5" key="1">
    <citation type="journal article" date="2018" name="Nat. Biotechnol.">
        <title>A standardized bacterial taxonomy based on genome phylogeny substantially revises the tree of life.</title>
        <authorList>
            <person name="Parks D.H."/>
            <person name="Chuvochina M."/>
            <person name="Waite D.W."/>
            <person name="Rinke C."/>
            <person name="Skarshewski A."/>
            <person name="Chaumeil P.A."/>
            <person name="Hugenholtz P."/>
        </authorList>
    </citation>
    <scope>NUCLEOTIDE SEQUENCE [LARGE SCALE GENOMIC DNA]</scope>
    <source>
        <strain evidence="4">UBA9958</strain>
    </source>
</reference>
<dbReference type="NCBIfam" id="TIGR01730">
    <property type="entry name" value="RND_mfp"/>
    <property type="match status" value="1"/>
</dbReference>
<evidence type="ECO:0000313" key="5">
    <source>
        <dbReference type="Proteomes" id="UP000264313"/>
    </source>
</evidence>